<dbReference type="AlphaFoldDB" id="A0A2T7UFE0"/>
<dbReference type="OrthoDB" id="331726at2"/>
<dbReference type="Proteomes" id="UP000037507">
    <property type="component" value="Unassembled WGS sequence"/>
</dbReference>
<gene>
    <name evidence="1" type="ORF">H663_006985</name>
</gene>
<sequence length="82" mass="9106">MQILLDVPNSYLDVMHCGKEDFQREAKLAMAVKFFEMKRLSSGMAASLAGLDRVAFMAELPRFGVSLIDLPKDELADDVLNA</sequence>
<evidence type="ECO:0000313" key="1">
    <source>
        <dbReference type="EMBL" id="PVE43311.1"/>
    </source>
</evidence>
<protein>
    <submittedName>
        <fullName evidence="1">Uncharacterized protein</fullName>
    </submittedName>
</protein>
<proteinExistence type="predicted"/>
<dbReference type="RefSeq" id="WP_053170453.1">
    <property type="nucleotide sequence ID" value="NZ_LFYT02000006.1"/>
</dbReference>
<dbReference type="Pfam" id="PF03683">
    <property type="entry name" value="UPF0175"/>
    <property type="match status" value="1"/>
</dbReference>
<dbReference type="STRING" id="1293045.H663_05215"/>
<keyword evidence="2" id="KW-1185">Reference proteome</keyword>
<organism evidence="1 2">
    <name type="scientific">Limnohabitans planktonicus II-D5</name>
    <dbReference type="NCBI Taxonomy" id="1293045"/>
    <lineage>
        <taxon>Bacteria</taxon>
        <taxon>Pseudomonadati</taxon>
        <taxon>Pseudomonadota</taxon>
        <taxon>Betaproteobacteria</taxon>
        <taxon>Burkholderiales</taxon>
        <taxon>Comamonadaceae</taxon>
        <taxon>Limnohabitans</taxon>
    </lineage>
</organism>
<dbReference type="EMBL" id="LFYT02000006">
    <property type="protein sequence ID" value="PVE43311.1"/>
    <property type="molecule type" value="Genomic_DNA"/>
</dbReference>
<dbReference type="InterPro" id="IPR005368">
    <property type="entry name" value="UPF0175"/>
</dbReference>
<accession>A0A2T7UFE0</accession>
<evidence type="ECO:0000313" key="2">
    <source>
        <dbReference type="Proteomes" id="UP000037507"/>
    </source>
</evidence>
<name>A0A2T7UFE0_9BURK</name>
<reference evidence="1" key="1">
    <citation type="submission" date="2017-04" db="EMBL/GenBank/DDBJ databases">
        <title>Unexpected and diverse lifestyles within the genus Limnohabitans.</title>
        <authorList>
            <person name="Kasalicky V."/>
            <person name="Mehrshad M."/>
            <person name="Andrei S.-A."/>
            <person name="Salcher M."/>
            <person name="Kratochvilova H."/>
            <person name="Simek K."/>
            <person name="Ghai R."/>
        </authorList>
    </citation>
    <scope>NUCLEOTIDE SEQUENCE [LARGE SCALE GENOMIC DNA]</scope>
    <source>
        <strain evidence="1">II-D5</strain>
    </source>
</reference>
<comment type="caution">
    <text evidence="1">The sequence shown here is derived from an EMBL/GenBank/DDBJ whole genome shotgun (WGS) entry which is preliminary data.</text>
</comment>